<gene>
    <name evidence="1" type="ORF">EVA_14067</name>
</gene>
<protein>
    <submittedName>
        <fullName evidence="1">Uncharacterized protein</fullName>
    </submittedName>
</protein>
<comment type="caution">
    <text evidence="1">The sequence shown here is derived from an EMBL/GenBank/DDBJ whole genome shotgun (WGS) entry which is preliminary data.</text>
</comment>
<accession>J9FTJ7</accession>
<organism evidence="1">
    <name type="scientific">gut metagenome</name>
    <dbReference type="NCBI Taxonomy" id="749906"/>
    <lineage>
        <taxon>unclassified sequences</taxon>
        <taxon>metagenomes</taxon>
        <taxon>organismal metagenomes</taxon>
    </lineage>
</organism>
<dbReference type="EMBL" id="AMCI01004565">
    <property type="protein sequence ID" value="EJW97828.1"/>
    <property type="molecule type" value="Genomic_DNA"/>
</dbReference>
<reference evidence="1" key="1">
    <citation type="journal article" date="2012" name="PLoS ONE">
        <title>Gene sets for utilization of primary and secondary nutrition supplies in the distal gut of endangered iberian lynx.</title>
        <authorList>
            <person name="Alcaide M."/>
            <person name="Messina E."/>
            <person name="Richter M."/>
            <person name="Bargiela R."/>
            <person name="Peplies J."/>
            <person name="Huws S.A."/>
            <person name="Newbold C.J."/>
            <person name="Golyshin P.N."/>
            <person name="Simon M.A."/>
            <person name="Lopez G."/>
            <person name="Yakimov M.M."/>
            <person name="Ferrer M."/>
        </authorList>
    </citation>
    <scope>NUCLEOTIDE SEQUENCE</scope>
</reference>
<dbReference type="AlphaFoldDB" id="J9FTJ7"/>
<proteinExistence type="predicted"/>
<evidence type="ECO:0000313" key="1">
    <source>
        <dbReference type="EMBL" id="EJW97828.1"/>
    </source>
</evidence>
<name>J9FTJ7_9ZZZZ</name>
<sequence length="42" mass="4608">MNPRVPNTSCCGSSRWVGLPRLSACCPLSWRKPRLSRPAPLG</sequence>